<feature type="region of interest" description="Disordered" evidence="1">
    <location>
        <begin position="355"/>
        <end position="375"/>
    </location>
</feature>
<evidence type="ECO:0000256" key="1">
    <source>
        <dbReference type="SAM" id="MobiDB-lite"/>
    </source>
</evidence>
<name>A0A0W0STL9_9GAMM</name>
<evidence type="ECO:0000313" key="3">
    <source>
        <dbReference type="Proteomes" id="UP000054742"/>
    </source>
</evidence>
<dbReference type="AlphaFoldDB" id="A0A0W0STL9"/>
<gene>
    <name evidence="2" type="ORF">Lbru_0568</name>
</gene>
<feature type="compositionally biased region" description="Polar residues" evidence="1">
    <location>
        <begin position="360"/>
        <end position="375"/>
    </location>
</feature>
<dbReference type="EMBL" id="LNXV01000004">
    <property type="protein sequence ID" value="KTC86627.1"/>
    <property type="molecule type" value="Genomic_DNA"/>
</dbReference>
<reference evidence="2 3" key="1">
    <citation type="submission" date="2015-11" db="EMBL/GenBank/DDBJ databases">
        <title>Genomic analysis of 38 Legionella species identifies large and diverse effector repertoires.</title>
        <authorList>
            <person name="Burstein D."/>
            <person name="Amaro F."/>
            <person name="Zusman T."/>
            <person name="Lifshitz Z."/>
            <person name="Cohen O."/>
            <person name="Gilbert J.A."/>
            <person name="Pupko T."/>
            <person name="Shuman H.A."/>
            <person name="Segal G."/>
        </authorList>
    </citation>
    <scope>NUCLEOTIDE SEQUENCE [LARGE SCALE GENOMIC DNA]</scope>
    <source>
        <strain evidence="2 3">ATCC 43878</strain>
    </source>
</reference>
<sequence>MPLLKPIQFAPGIEINVEQLTTFFKLTENIPFTKLLASSADGTSILSVCEPLRRRALVFNIQQGRIIQFGSGYLTFDELQELLSTAPDNLQPLKSQLNTFILEMRKHLAECESLNQIEETVLRKNIETINNEGLSCLRRNEIRLREEATKSEVEKTVVIPEHAFIVKDISDNEPLYLGTPDIGSCMVLVIYNSVTKKLGLAHLNNGTVEGYRKSLESFFNQCGGSSEVPNHIYVIGYDIFERPLTRSLNTPMARIDNIQRSLVLSIYEFIEQRQDSKLRGTYFSSLGKGVVFVSGSTQQCQIFITNDESFCPVLNKNYKRQTIADCICFQELVDYNRLMPMLPLNKSRYSFLPEKEETKISSNPQDLTKNNSSFP</sequence>
<dbReference type="PATRIC" id="fig|29422.6.peg.597"/>
<dbReference type="RefSeq" id="WP_058440663.1">
    <property type="nucleotide sequence ID" value="NZ_CAAAHU010000007.1"/>
</dbReference>
<accession>A0A0W0STL9</accession>
<dbReference type="Proteomes" id="UP000054742">
    <property type="component" value="Unassembled WGS sequence"/>
</dbReference>
<proteinExistence type="predicted"/>
<keyword evidence="3" id="KW-1185">Reference proteome</keyword>
<comment type="caution">
    <text evidence="2">The sequence shown here is derived from an EMBL/GenBank/DDBJ whole genome shotgun (WGS) entry which is preliminary data.</text>
</comment>
<organism evidence="2 3">
    <name type="scientific">Legionella brunensis</name>
    <dbReference type="NCBI Taxonomy" id="29422"/>
    <lineage>
        <taxon>Bacteria</taxon>
        <taxon>Pseudomonadati</taxon>
        <taxon>Pseudomonadota</taxon>
        <taxon>Gammaproteobacteria</taxon>
        <taxon>Legionellales</taxon>
        <taxon>Legionellaceae</taxon>
        <taxon>Legionella</taxon>
    </lineage>
</organism>
<protein>
    <submittedName>
        <fullName evidence="2">Uncharacterized protein</fullName>
    </submittedName>
</protein>
<evidence type="ECO:0000313" key="2">
    <source>
        <dbReference type="EMBL" id="KTC86627.1"/>
    </source>
</evidence>